<dbReference type="EMBL" id="JANVFT010000058">
    <property type="protein sequence ID" value="KAJ4481788.1"/>
    <property type="molecule type" value="Genomic_DNA"/>
</dbReference>
<evidence type="ECO:0000313" key="2">
    <source>
        <dbReference type="Proteomes" id="UP001150217"/>
    </source>
</evidence>
<feature type="non-terminal residue" evidence="1">
    <location>
        <position position="1"/>
    </location>
</feature>
<protein>
    <recommendedName>
        <fullName evidence="3">Aminoglycoside phosphotransferase domain-containing protein</fullName>
    </recommendedName>
</protein>
<name>A0ABQ8VD18_9AGAR</name>
<accession>A0ABQ8VD18</accession>
<gene>
    <name evidence="1" type="ORF">C8R41DRAFT_959784</name>
</gene>
<reference evidence="1" key="1">
    <citation type="submission" date="2022-08" db="EMBL/GenBank/DDBJ databases">
        <title>A Global Phylogenomic Analysis of the Shiitake Genus Lentinula.</title>
        <authorList>
            <consortium name="DOE Joint Genome Institute"/>
            <person name="Sierra-Patev S."/>
            <person name="Min B."/>
            <person name="Naranjo-Ortiz M."/>
            <person name="Looney B."/>
            <person name="Konkel Z."/>
            <person name="Slot J.C."/>
            <person name="Sakamoto Y."/>
            <person name="Steenwyk J.L."/>
            <person name="Rokas A."/>
            <person name="Carro J."/>
            <person name="Camarero S."/>
            <person name="Ferreira P."/>
            <person name="Molpeceres G."/>
            <person name="Ruiz-Duenas F.J."/>
            <person name="Serrano A."/>
            <person name="Henrissat B."/>
            <person name="Drula E."/>
            <person name="Hughes K.W."/>
            <person name="Mata J.L."/>
            <person name="Ishikawa N.K."/>
            <person name="Vargas-Isla R."/>
            <person name="Ushijima S."/>
            <person name="Smith C.A."/>
            <person name="Ahrendt S."/>
            <person name="Andreopoulos W."/>
            <person name="He G."/>
            <person name="Labutti K."/>
            <person name="Lipzen A."/>
            <person name="Ng V."/>
            <person name="Riley R."/>
            <person name="Sandor L."/>
            <person name="Barry K."/>
            <person name="Martinez A.T."/>
            <person name="Xiao Y."/>
            <person name="Gibbons J.G."/>
            <person name="Terashima K."/>
            <person name="Grigoriev I.V."/>
            <person name="Hibbett D.S."/>
        </authorList>
    </citation>
    <scope>NUCLEOTIDE SEQUENCE</scope>
    <source>
        <strain evidence="1">RHP3577 ss4</strain>
    </source>
</reference>
<evidence type="ECO:0000313" key="1">
    <source>
        <dbReference type="EMBL" id="KAJ4481788.1"/>
    </source>
</evidence>
<comment type="caution">
    <text evidence="1">The sequence shown here is derived from an EMBL/GenBank/DDBJ whole genome shotgun (WGS) entry which is preliminary data.</text>
</comment>
<evidence type="ECO:0008006" key="3">
    <source>
        <dbReference type="Google" id="ProtNLM"/>
    </source>
</evidence>
<proteinExistence type="predicted"/>
<organism evidence="1 2">
    <name type="scientific">Lentinula lateritia</name>
    <dbReference type="NCBI Taxonomy" id="40482"/>
    <lineage>
        <taxon>Eukaryota</taxon>
        <taxon>Fungi</taxon>
        <taxon>Dikarya</taxon>
        <taxon>Basidiomycota</taxon>
        <taxon>Agaricomycotina</taxon>
        <taxon>Agaricomycetes</taxon>
        <taxon>Agaricomycetidae</taxon>
        <taxon>Agaricales</taxon>
        <taxon>Marasmiineae</taxon>
        <taxon>Omphalotaceae</taxon>
        <taxon>Lentinula</taxon>
    </lineage>
</organism>
<sequence>GIRILEKAVQLASVYPGDICVSRPLTTPGQPFSLRMDDFRLSNMMIDPSTGHITGSLDFEGASVAPLWECAYMPRWLQLSGMGRNI</sequence>
<dbReference type="Gene3D" id="3.90.1200.10">
    <property type="match status" value="1"/>
</dbReference>
<dbReference type="Proteomes" id="UP001150217">
    <property type="component" value="Unassembled WGS sequence"/>
</dbReference>
<keyword evidence="2" id="KW-1185">Reference proteome</keyword>